<dbReference type="EMBL" id="JAIWYP010000011">
    <property type="protein sequence ID" value="KAH3741100.1"/>
    <property type="molecule type" value="Genomic_DNA"/>
</dbReference>
<sequence length="60" mass="7205">MRNGRDSVKSDRSYDRKQEENSVLKVKEERRESLTREEEHNSILGERERMRKNELPGQTS</sequence>
<proteinExistence type="predicted"/>
<protein>
    <submittedName>
        <fullName evidence="2">Uncharacterized protein</fullName>
    </submittedName>
</protein>
<gene>
    <name evidence="2" type="ORF">DPMN_047818</name>
</gene>
<name>A0A9D4HZI2_DREPO</name>
<dbReference type="AlphaFoldDB" id="A0A9D4HZI2"/>
<accession>A0A9D4HZI2</accession>
<reference evidence="2" key="1">
    <citation type="journal article" date="2019" name="bioRxiv">
        <title>The Genome of the Zebra Mussel, Dreissena polymorpha: A Resource for Invasive Species Research.</title>
        <authorList>
            <person name="McCartney M.A."/>
            <person name="Auch B."/>
            <person name="Kono T."/>
            <person name="Mallez S."/>
            <person name="Zhang Y."/>
            <person name="Obille A."/>
            <person name="Becker A."/>
            <person name="Abrahante J.E."/>
            <person name="Garbe J."/>
            <person name="Badalamenti J.P."/>
            <person name="Herman A."/>
            <person name="Mangelson H."/>
            <person name="Liachko I."/>
            <person name="Sullivan S."/>
            <person name="Sone E.D."/>
            <person name="Koren S."/>
            <person name="Silverstein K.A.T."/>
            <person name="Beckman K.B."/>
            <person name="Gohl D.M."/>
        </authorList>
    </citation>
    <scope>NUCLEOTIDE SEQUENCE</scope>
    <source>
        <strain evidence="2">Duluth1</strain>
        <tissue evidence="2">Whole animal</tissue>
    </source>
</reference>
<keyword evidence="3" id="KW-1185">Reference proteome</keyword>
<organism evidence="2 3">
    <name type="scientific">Dreissena polymorpha</name>
    <name type="common">Zebra mussel</name>
    <name type="synonym">Mytilus polymorpha</name>
    <dbReference type="NCBI Taxonomy" id="45954"/>
    <lineage>
        <taxon>Eukaryota</taxon>
        <taxon>Metazoa</taxon>
        <taxon>Spiralia</taxon>
        <taxon>Lophotrochozoa</taxon>
        <taxon>Mollusca</taxon>
        <taxon>Bivalvia</taxon>
        <taxon>Autobranchia</taxon>
        <taxon>Heteroconchia</taxon>
        <taxon>Euheterodonta</taxon>
        <taxon>Imparidentia</taxon>
        <taxon>Neoheterodontei</taxon>
        <taxon>Myida</taxon>
        <taxon>Dreissenoidea</taxon>
        <taxon>Dreissenidae</taxon>
        <taxon>Dreissena</taxon>
    </lineage>
</organism>
<feature type="compositionally biased region" description="Basic and acidic residues" evidence="1">
    <location>
        <begin position="1"/>
        <end position="54"/>
    </location>
</feature>
<evidence type="ECO:0000313" key="2">
    <source>
        <dbReference type="EMBL" id="KAH3741100.1"/>
    </source>
</evidence>
<comment type="caution">
    <text evidence="2">The sequence shown here is derived from an EMBL/GenBank/DDBJ whole genome shotgun (WGS) entry which is preliminary data.</text>
</comment>
<evidence type="ECO:0000313" key="3">
    <source>
        <dbReference type="Proteomes" id="UP000828390"/>
    </source>
</evidence>
<reference evidence="2" key="2">
    <citation type="submission" date="2020-11" db="EMBL/GenBank/DDBJ databases">
        <authorList>
            <person name="McCartney M.A."/>
            <person name="Auch B."/>
            <person name="Kono T."/>
            <person name="Mallez S."/>
            <person name="Becker A."/>
            <person name="Gohl D.M."/>
            <person name="Silverstein K.A.T."/>
            <person name="Koren S."/>
            <person name="Bechman K.B."/>
            <person name="Herman A."/>
            <person name="Abrahante J.E."/>
            <person name="Garbe J."/>
        </authorList>
    </citation>
    <scope>NUCLEOTIDE SEQUENCE</scope>
    <source>
        <strain evidence="2">Duluth1</strain>
        <tissue evidence="2">Whole animal</tissue>
    </source>
</reference>
<evidence type="ECO:0000256" key="1">
    <source>
        <dbReference type="SAM" id="MobiDB-lite"/>
    </source>
</evidence>
<feature type="region of interest" description="Disordered" evidence="1">
    <location>
        <begin position="1"/>
        <end position="60"/>
    </location>
</feature>
<dbReference type="Proteomes" id="UP000828390">
    <property type="component" value="Unassembled WGS sequence"/>
</dbReference>